<keyword evidence="3" id="KW-1185">Reference proteome</keyword>
<dbReference type="EMBL" id="CP060820">
    <property type="protein sequence ID" value="QNP40196.1"/>
    <property type="molecule type" value="Genomic_DNA"/>
</dbReference>
<keyword evidence="1" id="KW-0472">Membrane</keyword>
<protein>
    <submittedName>
        <fullName evidence="2">Uncharacterized protein</fullName>
    </submittedName>
</protein>
<organism evidence="2 3">
    <name type="scientific">Agrilutibacter terrestris</name>
    <dbReference type="NCBI Taxonomy" id="2865112"/>
    <lineage>
        <taxon>Bacteria</taxon>
        <taxon>Pseudomonadati</taxon>
        <taxon>Pseudomonadota</taxon>
        <taxon>Gammaproteobacteria</taxon>
        <taxon>Lysobacterales</taxon>
        <taxon>Lysobacteraceae</taxon>
        <taxon>Agrilutibacter</taxon>
    </lineage>
</organism>
<sequence>MSQATKVLLLIASFLPVLAAHVFAFLLLSQQAGERSWLDGHFGQLVFALAAFQFGIAAFFTWHLKNRSSAPKEQHRDWMLQFFFLPSPLGVVSYWYKHIWRANGHAL</sequence>
<proteinExistence type="predicted"/>
<feature type="transmembrane region" description="Helical" evidence="1">
    <location>
        <begin position="43"/>
        <end position="62"/>
    </location>
</feature>
<reference evidence="2 3" key="1">
    <citation type="submission" date="2020-08" db="EMBL/GenBank/DDBJ databases">
        <title>Lysobacter sp. II4 sp. nov., isolated from soil.</title>
        <authorList>
            <person name="Woo C.Y."/>
            <person name="Kim J."/>
        </authorList>
    </citation>
    <scope>NUCLEOTIDE SEQUENCE [LARGE SCALE GENOMIC DNA]</scope>
    <source>
        <strain evidence="2 3">II4</strain>
    </source>
</reference>
<accession>A0A7H0FVY0</accession>
<name>A0A7H0FVY0_9GAMM</name>
<evidence type="ECO:0000256" key="1">
    <source>
        <dbReference type="SAM" id="Phobius"/>
    </source>
</evidence>
<evidence type="ECO:0000313" key="3">
    <source>
        <dbReference type="Proteomes" id="UP000516018"/>
    </source>
</evidence>
<dbReference type="AlphaFoldDB" id="A0A7H0FVY0"/>
<dbReference type="RefSeq" id="WP_187711639.1">
    <property type="nucleotide sequence ID" value="NZ_CP060820.1"/>
</dbReference>
<keyword evidence="1" id="KW-1133">Transmembrane helix</keyword>
<dbReference type="KEGG" id="lsx:H8B22_11965"/>
<evidence type="ECO:0000313" key="2">
    <source>
        <dbReference type="EMBL" id="QNP40196.1"/>
    </source>
</evidence>
<dbReference type="Proteomes" id="UP000516018">
    <property type="component" value="Chromosome"/>
</dbReference>
<gene>
    <name evidence="2" type="ORF">H8B22_11965</name>
</gene>
<keyword evidence="1" id="KW-0812">Transmembrane</keyword>